<dbReference type="Proteomes" id="UP001176941">
    <property type="component" value="Chromosome 21"/>
</dbReference>
<keyword evidence="2" id="KW-1185">Reference proteome</keyword>
<proteinExistence type="predicted"/>
<evidence type="ECO:0000313" key="1">
    <source>
        <dbReference type="EMBL" id="CAI9163278.1"/>
    </source>
</evidence>
<organism evidence="1 2">
    <name type="scientific">Rangifer tarandus platyrhynchus</name>
    <name type="common">Svalbard reindeer</name>
    <dbReference type="NCBI Taxonomy" id="3082113"/>
    <lineage>
        <taxon>Eukaryota</taxon>
        <taxon>Metazoa</taxon>
        <taxon>Chordata</taxon>
        <taxon>Craniata</taxon>
        <taxon>Vertebrata</taxon>
        <taxon>Euteleostomi</taxon>
        <taxon>Mammalia</taxon>
        <taxon>Eutheria</taxon>
        <taxon>Laurasiatheria</taxon>
        <taxon>Artiodactyla</taxon>
        <taxon>Ruminantia</taxon>
        <taxon>Pecora</taxon>
        <taxon>Cervidae</taxon>
        <taxon>Odocoileinae</taxon>
        <taxon>Rangifer</taxon>
    </lineage>
</organism>
<gene>
    <name evidence="1" type="ORF">MRATA1EN1_LOCUS12240</name>
</gene>
<sequence>MCGVFMGDSVAITLGPWSGAACTGLRSVQILSPKRENSGLVVASMKQNHRSVAWGPASRPSPSLAQGTSGWLKRQVPVVWGLTLGAGWLFLIGSRFWAAPSEDACLPGPQGPGTALSTHLPTAGDCTPSLF</sequence>
<evidence type="ECO:0000313" key="2">
    <source>
        <dbReference type="Proteomes" id="UP001176941"/>
    </source>
</evidence>
<protein>
    <submittedName>
        <fullName evidence="1">Uncharacterized protein</fullName>
    </submittedName>
</protein>
<accession>A0ABN8YS83</accession>
<reference evidence="1" key="1">
    <citation type="submission" date="2023-04" db="EMBL/GenBank/DDBJ databases">
        <authorList>
            <consortium name="ELIXIR-Norway"/>
        </authorList>
    </citation>
    <scope>NUCLEOTIDE SEQUENCE [LARGE SCALE GENOMIC DNA]</scope>
</reference>
<name>A0ABN8YS83_RANTA</name>
<dbReference type="EMBL" id="OX459957">
    <property type="protein sequence ID" value="CAI9163278.1"/>
    <property type="molecule type" value="Genomic_DNA"/>
</dbReference>